<feature type="chain" id="PRO_5035872327" description="C-type lectin domain-containing protein" evidence="2">
    <location>
        <begin position="23"/>
        <end position="179"/>
    </location>
</feature>
<keyword evidence="1" id="KW-1015">Disulfide bond</keyword>
<dbReference type="SUPFAM" id="SSF56436">
    <property type="entry name" value="C-type lectin-like"/>
    <property type="match status" value="1"/>
</dbReference>
<organism evidence="4 5">
    <name type="scientific">Cloeon dipterum</name>
    <dbReference type="NCBI Taxonomy" id="197152"/>
    <lineage>
        <taxon>Eukaryota</taxon>
        <taxon>Metazoa</taxon>
        <taxon>Ecdysozoa</taxon>
        <taxon>Arthropoda</taxon>
        <taxon>Hexapoda</taxon>
        <taxon>Insecta</taxon>
        <taxon>Pterygota</taxon>
        <taxon>Palaeoptera</taxon>
        <taxon>Ephemeroptera</taxon>
        <taxon>Pisciforma</taxon>
        <taxon>Baetidae</taxon>
        <taxon>Cloeon</taxon>
    </lineage>
</organism>
<dbReference type="InterPro" id="IPR016187">
    <property type="entry name" value="CTDL_fold"/>
</dbReference>
<dbReference type="SMART" id="SM00034">
    <property type="entry name" value="CLECT"/>
    <property type="match status" value="1"/>
</dbReference>
<dbReference type="EMBL" id="CADEPI010000220">
    <property type="protein sequence ID" value="CAB3380931.1"/>
    <property type="molecule type" value="Genomic_DNA"/>
</dbReference>
<feature type="domain" description="C-type lectin" evidence="3">
    <location>
        <begin position="58"/>
        <end position="171"/>
    </location>
</feature>
<comment type="caution">
    <text evidence="4">The sequence shown here is derived from an EMBL/GenBank/DDBJ whole genome shotgun (WGS) entry which is preliminary data.</text>
</comment>
<dbReference type="InterPro" id="IPR018378">
    <property type="entry name" value="C-type_lectin_CS"/>
</dbReference>
<feature type="signal peptide" evidence="2">
    <location>
        <begin position="1"/>
        <end position="22"/>
    </location>
</feature>
<dbReference type="PROSITE" id="PS50041">
    <property type="entry name" value="C_TYPE_LECTIN_2"/>
    <property type="match status" value="1"/>
</dbReference>
<dbReference type="InterPro" id="IPR001304">
    <property type="entry name" value="C-type_lectin-like"/>
</dbReference>
<evidence type="ECO:0000313" key="4">
    <source>
        <dbReference type="EMBL" id="CAB3380931.1"/>
    </source>
</evidence>
<keyword evidence="5" id="KW-1185">Reference proteome</keyword>
<evidence type="ECO:0000313" key="5">
    <source>
        <dbReference type="Proteomes" id="UP000494165"/>
    </source>
</evidence>
<dbReference type="Gene3D" id="3.10.100.10">
    <property type="entry name" value="Mannose-Binding Protein A, subunit A"/>
    <property type="match status" value="1"/>
</dbReference>
<dbReference type="CDD" id="cd00037">
    <property type="entry name" value="CLECT"/>
    <property type="match status" value="1"/>
</dbReference>
<evidence type="ECO:0000256" key="1">
    <source>
        <dbReference type="ARBA" id="ARBA00023157"/>
    </source>
</evidence>
<dbReference type="Pfam" id="PF00059">
    <property type="entry name" value="Lectin_C"/>
    <property type="match status" value="1"/>
</dbReference>
<accession>A0A8S1DIS3</accession>
<evidence type="ECO:0000256" key="2">
    <source>
        <dbReference type="SAM" id="SignalP"/>
    </source>
</evidence>
<dbReference type="Proteomes" id="UP000494165">
    <property type="component" value="Unassembled WGS sequence"/>
</dbReference>
<gene>
    <name evidence="4" type="ORF">CLODIP_2_CD13158</name>
</gene>
<reference evidence="4 5" key="1">
    <citation type="submission" date="2020-04" db="EMBL/GenBank/DDBJ databases">
        <authorList>
            <person name="Alioto T."/>
            <person name="Alioto T."/>
            <person name="Gomez Garrido J."/>
        </authorList>
    </citation>
    <scope>NUCLEOTIDE SEQUENCE [LARGE SCALE GENOMIC DNA]</scope>
</reference>
<dbReference type="OrthoDB" id="7357196at2759"/>
<keyword evidence="2" id="KW-0732">Signal</keyword>
<evidence type="ECO:0000259" key="3">
    <source>
        <dbReference type="PROSITE" id="PS50041"/>
    </source>
</evidence>
<dbReference type="AlphaFoldDB" id="A0A8S1DIS3"/>
<dbReference type="InterPro" id="IPR016186">
    <property type="entry name" value="C-type_lectin-like/link_sf"/>
</dbReference>
<sequence length="179" mass="19955">MSASFAFFALGIMLVLPGFQSAIFVEASSTVMRNNTPECRQKLRESGFFAPVEAGGIYVLSTDSYNWTEARNFCKDLCLDLAVIGYPMEVQVLNNETERKFHGSVDLWTAGTNTFRESGEFLWPSDTTITNDLWLEGQPSTVNAGESSCVNLRKRGLGNQPCSDTRKALCKMQTTDFKY</sequence>
<protein>
    <recommendedName>
        <fullName evidence="3">C-type lectin domain-containing protein</fullName>
    </recommendedName>
</protein>
<proteinExistence type="predicted"/>
<dbReference type="PROSITE" id="PS00615">
    <property type="entry name" value="C_TYPE_LECTIN_1"/>
    <property type="match status" value="1"/>
</dbReference>
<name>A0A8S1DIS3_9INSE</name>